<protein>
    <submittedName>
        <fullName evidence="1">Uncharacterized protein</fullName>
    </submittedName>
</protein>
<dbReference type="EMBL" id="GBXM01046830">
    <property type="protein sequence ID" value="JAH61747.1"/>
    <property type="molecule type" value="Transcribed_RNA"/>
</dbReference>
<dbReference type="AlphaFoldDB" id="A0A0E9U7Q6"/>
<proteinExistence type="predicted"/>
<name>A0A0E9U7Q6_ANGAN</name>
<reference evidence="1" key="1">
    <citation type="submission" date="2014-11" db="EMBL/GenBank/DDBJ databases">
        <authorList>
            <person name="Amaro Gonzalez C."/>
        </authorList>
    </citation>
    <scope>NUCLEOTIDE SEQUENCE</scope>
</reference>
<accession>A0A0E9U7Q6</accession>
<sequence>MNFAIATIETSKRFLGGLFSPSKGNVWSMKIQYSVCVSSTLP</sequence>
<reference evidence="1" key="2">
    <citation type="journal article" date="2015" name="Fish Shellfish Immunol.">
        <title>Early steps in the European eel (Anguilla anguilla)-Vibrio vulnificus interaction in the gills: Role of the RtxA13 toxin.</title>
        <authorList>
            <person name="Callol A."/>
            <person name="Pajuelo D."/>
            <person name="Ebbesson L."/>
            <person name="Teles M."/>
            <person name="MacKenzie S."/>
            <person name="Amaro C."/>
        </authorList>
    </citation>
    <scope>NUCLEOTIDE SEQUENCE</scope>
</reference>
<organism evidence="1">
    <name type="scientific">Anguilla anguilla</name>
    <name type="common">European freshwater eel</name>
    <name type="synonym">Muraena anguilla</name>
    <dbReference type="NCBI Taxonomy" id="7936"/>
    <lineage>
        <taxon>Eukaryota</taxon>
        <taxon>Metazoa</taxon>
        <taxon>Chordata</taxon>
        <taxon>Craniata</taxon>
        <taxon>Vertebrata</taxon>
        <taxon>Euteleostomi</taxon>
        <taxon>Actinopterygii</taxon>
        <taxon>Neopterygii</taxon>
        <taxon>Teleostei</taxon>
        <taxon>Anguilliformes</taxon>
        <taxon>Anguillidae</taxon>
        <taxon>Anguilla</taxon>
    </lineage>
</organism>
<evidence type="ECO:0000313" key="1">
    <source>
        <dbReference type="EMBL" id="JAH61747.1"/>
    </source>
</evidence>